<dbReference type="VEuPathDB" id="FungiDB:VP01_618g2"/>
<keyword evidence="1" id="KW-0812">Transmembrane</keyword>
<organism evidence="2 3">
    <name type="scientific">Puccinia sorghi</name>
    <dbReference type="NCBI Taxonomy" id="27349"/>
    <lineage>
        <taxon>Eukaryota</taxon>
        <taxon>Fungi</taxon>
        <taxon>Dikarya</taxon>
        <taxon>Basidiomycota</taxon>
        <taxon>Pucciniomycotina</taxon>
        <taxon>Pucciniomycetes</taxon>
        <taxon>Pucciniales</taxon>
        <taxon>Pucciniaceae</taxon>
        <taxon>Puccinia</taxon>
    </lineage>
</organism>
<dbReference type="Proteomes" id="UP000037035">
    <property type="component" value="Unassembled WGS sequence"/>
</dbReference>
<comment type="caution">
    <text evidence="2">The sequence shown here is derived from an EMBL/GenBank/DDBJ whole genome shotgun (WGS) entry which is preliminary data.</text>
</comment>
<feature type="transmembrane region" description="Helical" evidence="1">
    <location>
        <begin position="39"/>
        <end position="62"/>
    </location>
</feature>
<protein>
    <submittedName>
        <fullName evidence="2">Uncharacterized protein</fullName>
    </submittedName>
</protein>
<evidence type="ECO:0000256" key="1">
    <source>
        <dbReference type="SAM" id="Phobius"/>
    </source>
</evidence>
<keyword evidence="3" id="KW-1185">Reference proteome</keyword>
<name>A0A0L6UHK1_9BASI</name>
<dbReference type="AlphaFoldDB" id="A0A0L6UHK1"/>
<keyword evidence="1" id="KW-1133">Transmembrane helix</keyword>
<evidence type="ECO:0000313" key="3">
    <source>
        <dbReference type="Proteomes" id="UP000037035"/>
    </source>
</evidence>
<accession>A0A0L6UHK1</accession>
<gene>
    <name evidence="2" type="ORF">VP01_618g2</name>
</gene>
<sequence length="376" mass="42599">MISHMWLKQGIQVTGRVEKAQKIFKNYIEFSQKTSKKYFYFYFLTIILSILNHNTFLLHYHYLVNLLVKIVEATLQKLKKPTQLSPTIKICSATWISTNLRVKFMILIHRWQVVLSNTHPQPHNRAWKANQISPASQSSFCSSSEDEPLPLRLSPKPPIAPPTILLIQPQAHLYICIKYSRGTIIFACCTAHCWKSMSVRISHQPRRSTNKMVCVCVGCEVMRAWWLWLCLLLPPAPSPKASRPETTSLTLPWPLFITQHNLEVEDGLKLQVKPILMASDHSAEVPRVAKSRNRVPALHMAPSTATVVLSGIVKLRRSKAEPCMLTGRCTGKLNLSRSAPSASMPRRLAGPHYVVLKHSLDSAQCHRSPKHHCATS</sequence>
<reference evidence="2 3" key="1">
    <citation type="submission" date="2015-08" db="EMBL/GenBank/DDBJ databases">
        <title>Next Generation Sequencing and Analysis of the Genome of Puccinia sorghi L Schw, the Causal Agent of Maize Common Rust.</title>
        <authorList>
            <person name="Rochi L."/>
            <person name="Burguener G."/>
            <person name="Darino M."/>
            <person name="Turjanski A."/>
            <person name="Kreff E."/>
            <person name="Dieguez M.J."/>
            <person name="Sacco F."/>
        </authorList>
    </citation>
    <scope>NUCLEOTIDE SEQUENCE [LARGE SCALE GENOMIC DNA]</scope>
    <source>
        <strain evidence="2 3">RO10H11247</strain>
    </source>
</reference>
<dbReference type="EMBL" id="LAVV01011485">
    <property type="protein sequence ID" value="KNZ47742.1"/>
    <property type="molecule type" value="Genomic_DNA"/>
</dbReference>
<proteinExistence type="predicted"/>
<evidence type="ECO:0000313" key="2">
    <source>
        <dbReference type="EMBL" id="KNZ47742.1"/>
    </source>
</evidence>
<keyword evidence="1" id="KW-0472">Membrane</keyword>